<evidence type="ECO:0000313" key="2">
    <source>
        <dbReference type="EMBL" id="GAB1312204.1"/>
    </source>
</evidence>
<evidence type="ECO:0000313" key="3">
    <source>
        <dbReference type="Proteomes" id="UP001628179"/>
    </source>
</evidence>
<gene>
    <name evidence="2" type="ORF">MFIFM68171_02414</name>
</gene>
<evidence type="ECO:0000256" key="1">
    <source>
        <dbReference type="SAM" id="MobiDB-lite"/>
    </source>
</evidence>
<sequence>MVTLAQLEQAAADVVNIMKSITEYSEASIAVIGGLAVWKYIQDGRTTQDVDFIISIDSAPQSVKSKLLALPNSPFIQQAQYFLYKSSDGDQIQIDITPAWQSPYLPAAAKKLKNIPAGSVPYISPTDLLIFKMHSCGLRAQALKSVVDATDAAALLAGEPSAGPSQHPKKSSKGKSNGKRH</sequence>
<comment type="caution">
    <text evidence="2">The sequence shown here is derived from an EMBL/GenBank/DDBJ whole genome shotgun (WGS) entry which is preliminary data.</text>
</comment>
<accession>A0ABQ0G3C7</accession>
<name>A0ABQ0G3C7_9PEZI</name>
<reference evidence="2 3" key="1">
    <citation type="submission" date="2024-09" db="EMBL/GenBank/DDBJ databases">
        <title>Itraconazole resistance in Madurella fahalii resulting from another homologue of gene encoding cytochrome P450 14-alpha sterol demethylase (CYP51).</title>
        <authorList>
            <person name="Yoshioka I."/>
            <person name="Fahal A.H."/>
            <person name="Kaneko S."/>
            <person name="Yaguchi T."/>
        </authorList>
    </citation>
    <scope>NUCLEOTIDE SEQUENCE [LARGE SCALE GENOMIC DNA]</scope>
    <source>
        <strain evidence="2 3">IFM 68171</strain>
    </source>
</reference>
<organism evidence="2 3">
    <name type="scientific">Madurella fahalii</name>
    <dbReference type="NCBI Taxonomy" id="1157608"/>
    <lineage>
        <taxon>Eukaryota</taxon>
        <taxon>Fungi</taxon>
        <taxon>Dikarya</taxon>
        <taxon>Ascomycota</taxon>
        <taxon>Pezizomycotina</taxon>
        <taxon>Sordariomycetes</taxon>
        <taxon>Sordariomycetidae</taxon>
        <taxon>Sordariales</taxon>
        <taxon>Sordariales incertae sedis</taxon>
        <taxon>Madurella</taxon>
    </lineage>
</organism>
<feature type="compositionally biased region" description="Basic residues" evidence="1">
    <location>
        <begin position="167"/>
        <end position="181"/>
    </location>
</feature>
<feature type="region of interest" description="Disordered" evidence="1">
    <location>
        <begin position="157"/>
        <end position="181"/>
    </location>
</feature>
<dbReference type="RefSeq" id="XP_070913937.1">
    <property type="nucleotide sequence ID" value="XM_071057836.1"/>
</dbReference>
<keyword evidence="3" id="KW-1185">Reference proteome</keyword>
<dbReference type="EMBL" id="BAAFSV010000001">
    <property type="protein sequence ID" value="GAB1312204.1"/>
    <property type="molecule type" value="Genomic_DNA"/>
</dbReference>
<dbReference type="GeneID" id="98173159"/>
<protein>
    <submittedName>
        <fullName evidence="2">Uncharacterized protein</fullName>
    </submittedName>
</protein>
<dbReference type="Proteomes" id="UP001628179">
    <property type="component" value="Unassembled WGS sequence"/>
</dbReference>
<proteinExistence type="predicted"/>